<accession>A0A0F9ENT3</accession>
<name>A0A0F9ENT3_9ZZZZ</name>
<proteinExistence type="predicted"/>
<reference evidence="1" key="1">
    <citation type="journal article" date="2015" name="Nature">
        <title>Complex archaea that bridge the gap between prokaryotes and eukaryotes.</title>
        <authorList>
            <person name="Spang A."/>
            <person name="Saw J.H."/>
            <person name="Jorgensen S.L."/>
            <person name="Zaremba-Niedzwiedzka K."/>
            <person name="Martijn J."/>
            <person name="Lind A.E."/>
            <person name="van Eijk R."/>
            <person name="Schleper C."/>
            <person name="Guy L."/>
            <person name="Ettema T.J."/>
        </authorList>
    </citation>
    <scope>NUCLEOTIDE SEQUENCE</scope>
</reference>
<organism evidence="1">
    <name type="scientific">marine sediment metagenome</name>
    <dbReference type="NCBI Taxonomy" id="412755"/>
    <lineage>
        <taxon>unclassified sequences</taxon>
        <taxon>metagenomes</taxon>
        <taxon>ecological metagenomes</taxon>
    </lineage>
</organism>
<evidence type="ECO:0000313" key="1">
    <source>
        <dbReference type="EMBL" id="KKL75719.1"/>
    </source>
</evidence>
<dbReference type="InterPro" id="IPR029032">
    <property type="entry name" value="AhpD-like"/>
</dbReference>
<comment type="caution">
    <text evidence="1">The sequence shown here is derived from an EMBL/GenBank/DDBJ whole genome shotgun (WGS) entry which is preliminary data.</text>
</comment>
<dbReference type="AlphaFoldDB" id="A0A0F9ENT3"/>
<protein>
    <submittedName>
        <fullName evidence="1">Uncharacterized protein</fullName>
    </submittedName>
</protein>
<gene>
    <name evidence="1" type="ORF">LCGC14_2052090</name>
</gene>
<dbReference type="EMBL" id="LAZR01024269">
    <property type="protein sequence ID" value="KKL75719.1"/>
    <property type="molecule type" value="Genomic_DNA"/>
</dbReference>
<dbReference type="SUPFAM" id="SSF69118">
    <property type="entry name" value="AhpD-like"/>
    <property type="match status" value="1"/>
</dbReference>
<dbReference type="Gene3D" id="1.20.1290.10">
    <property type="entry name" value="AhpD-like"/>
    <property type="match status" value="1"/>
</dbReference>
<sequence length="82" mass="9271">MEAAEGADIEALPVDEKYRALLRLCVKLTMHAYKVTDEDVDGLRSAGLNGHEILEWVACQFNAVDRLADTFGLYELMQLQER</sequence>